<accession>A0A9Q0R4S3</accession>
<keyword evidence="2" id="KW-1185">Reference proteome</keyword>
<dbReference type="EMBL" id="JAPDFW010000147">
    <property type="protein sequence ID" value="KAJ5066251.1"/>
    <property type="molecule type" value="Genomic_DNA"/>
</dbReference>
<evidence type="ECO:0000313" key="2">
    <source>
        <dbReference type="Proteomes" id="UP001149090"/>
    </source>
</evidence>
<proteinExistence type="predicted"/>
<dbReference type="Proteomes" id="UP001149090">
    <property type="component" value="Unassembled WGS sequence"/>
</dbReference>
<dbReference type="AlphaFoldDB" id="A0A9Q0R4S3"/>
<reference evidence="1" key="1">
    <citation type="submission" date="2022-10" db="EMBL/GenBank/DDBJ databases">
        <title>Novel sulphate-reducing endosymbionts in the free-living metamonad Anaeramoeba.</title>
        <authorList>
            <person name="Jerlstrom-Hultqvist J."/>
            <person name="Cepicka I."/>
            <person name="Gallot-Lavallee L."/>
            <person name="Salas-Leiva D."/>
            <person name="Curtis B.A."/>
            <person name="Zahonova K."/>
            <person name="Pipaliya S."/>
            <person name="Dacks J."/>
            <person name="Roger A.J."/>
        </authorList>
    </citation>
    <scope>NUCLEOTIDE SEQUENCE</scope>
    <source>
        <strain evidence="1">BMAN</strain>
    </source>
</reference>
<name>A0A9Q0R4S3_ANAIG</name>
<comment type="caution">
    <text evidence="1">The sequence shown here is derived from an EMBL/GenBank/DDBJ whole genome shotgun (WGS) entry which is preliminary data.</text>
</comment>
<gene>
    <name evidence="1" type="ORF">M0811_03584</name>
</gene>
<sequence>MNPRETNSEINQEFNIETFTFGNERPYQKDYFDETVKLLILFKKYHKKQIIIDEKEVRFIFLAIDKKTFLRIKVSKEISHSVLYIYSSLFIDFINCYQSDMDLCYYERNELSKIYSDIGIEKDMKKNQVHFPSFFVSLEQKYKLLYVIQRMEILRDSCFFAHFCIFYQDSLLFSSFFDPRLSYLMLLLSRLIQKRKKKEPNKSYFEMDFYFGKISKRKKYDHEMGVDDQIYFKNGNFDSFDPNSPIKTYFFKREKNKKEIGFLFISKNKIDTISEKIQKEFALFPNFDFVVEDDSIIETLLVDKKNISELKRNVFDPNFPEFIDYSNQIFNQEDDWLYLK</sequence>
<organism evidence="1 2">
    <name type="scientific">Anaeramoeba ignava</name>
    <name type="common">Anaerobic marine amoeba</name>
    <dbReference type="NCBI Taxonomy" id="1746090"/>
    <lineage>
        <taxon>Eukaryota</taxon>
        <taxon>Metamonada</taxon>
        <taxon>Anaeramoebidae</taxon>
        <taxon>Anaeramoeba</taxon>
    </lineage>
</organism>
<evidence type="ECO:0000313" key="1">
    <source>
        <dbReference type="EMBL" id="KAJ5066251.1"/>
    </source>
</evidence>
<protein>
    <submittedName>
        <fullName evidence="1">Uncharacterized protein</fullName>
    </submittedName>
</protein>